<comment type="function">
    <text evidence="16">NQR complex catalyzes the reduction of ubiquinone-1 to ubiquinol by two successive reactions, coupled with the transport of Na(+) ions from the cytoplasm to the periplasm. NqrA to NqrE are probably involved in the second step, the conversion of ubisemiquinone to ubiquinol.</text>
</comment>
<sequence>MHSNKYTFIYAIGLSMLTAVILVLTSQQLKPLQEANLALDGKRSVLKSVLVTSDEDKVIEDSYNGSVEEIVLDSEGNVLEVQVEDVDMKREVAKDVSERQLPLYVYTEEDGSKSYIVPMRGVGLWGPVWGYMALEGDFNTIKGASFDHKGETPGLGAEITEPFFQVQFQGKKILDDNGDFASVNVLKSTMKSSIDSDNRVDAISGGTITSNGVDDMIKNCVAPYLTYFNKLKTN</sequence>
<comment type="cofactor">
    <cofactor evidence="16 17">
        <name>FMN</name>
        <dbReference type="ChEBI" id="CHEBI:58210"/>
    </cofactor>
</comment>
<evidence type="ECO:0000256" key="5">
    <source>
        <dbReference type="ARBA" id="ARBA00022630"/>
    </source>
</evidence>
<keyword evidence="12 16" id="KW-0406">Ion transport</keyword>
<keyword evidence="10 16" id="KW-0520">NAD</keyword>
<evidence type="ECO:0000256" key="4">
    <source>
        <dbReference type="ARBA" id="ARBA00022553"/>
    </source>
</evidence>
<keyword evidence="14 16" id="KW-0472">Membrane</keyword>
<dbReference type="NCBIfam" id="TIGR01938">
    <property type="entry name" value="nqrC"/>
    <property type="match status" value="1"/>
</dbReference>
<dbReference type="Proteomes" id="UP000249873">
    <property type="component" value="Chromosome"/>
</dbReference>
<comment type="subcellular location">
    <subcellularLocation>
        <location evidence="16">Cell membrane</location>
        <topology evidence="16">Single-pass membrane protein</topology>
    </subcellularLocation>
</comment>
<dbReference type="PANTHER" id="PTHR37838:SF1">
    <property type="entry name" value="NA(+)-TRANSLOCATING NADH-QUINONE REDUCTASE SUBUNIT C"/>
    <property type="match status" value="1"/>
</dbReference>
<keyword evidence="15 16" id="KW-0739">Sodium transport</keyword>
<feature type="modified residue" description="FMN phosphoryl threonine" evidence="16">
    <location>
        <position position="207"/>
    </location>
</feature>
<evidence type="ECO:0000256" key="14">
    <source>
        <dbReference type="ARBA" id="ARBA00023136"/>
    </source>
</evidence>
<dbReference type="EMBL" id="CP029480">
    <property type="protein sequence ID" value="AWV97770.1"/>
    <property type="molecule type" value="Genomic_DNA"/>
</dbReference>
<keyword evidence="3" id="KW-0997">Cell inner membrane</keyword>
<evidence type="ECO:0000256" key="8">
    <source>
        <dbReference type="ARBA" id="ARBA00022967"/>
    </source>
</evidence>
<comment type="caution">
    <text evidence="16">Lacks conserved residue(s) required for the propagation of feature annotation.</text>
</comment>
<evidence type="ECO:0000256" key="11">
    <source>
        <dbReference type="ARBA" id="ARBA00023053"/>
    </source>
</evidence>
<name>A0A2Z4G9L3_9BACT</name>
<keyword evidence="6 16" id="KW-0288">FMN</keyword>
<dbReference type="InterPro" id="IPR007329">
    <property type="entry name" value="FMN-bd"/>
</dbReference>
<evidence type="ECO:0000256" key="17">
    <source>
        <dbReference type="PIRNR" id="PIRNR009437"/>
    </source>
</evidence>
<organism evidence="19 20">
    <name type="scientific">Arcticibacterium luteifluviistationis</name>
    <dbReference type="NCBI Taxonomy" id="1784714"/>
    <lineage>
        <taxon>Bacteria</taxon>
        <taxon>Pseudomonadati</taxon>
        <taxon>Bacteroidota</taxon>
        <taxon>Cytophagia</taxon>
        <taxon>Cytophagales</taxon>
        <taxon>Leadbetterellaceae</taxon>
        <taxon>Arcticibacterium</taxon>
    </lineage>
</organism>
<evidence type="ECO:0000256" key="16">
    <source>
        <dbReference type="HAMAP-Rule" id="MF_00427"/>
    </source>
</evidence>
<comment type="catalytic activity">
    <reaction evidence="16 17">
        <text>a ubiquinone + n Na(+)(in) + NADH + H(+) = a ubiquinol + n Na(+)(out) + NAD(+)</text>
        <dbReference type="Rhea" id="RHEA:47748"/>
        <dbReference type="Rhea" id="RHEA-COMP:9565"/>
        <dbReference type="Rhea" id="RHEA-COMP:9566"/>
        <dbReference type="ChEBI" id="CHEBI:15378"/>
        <dbReference type="ChEBI" id="CHEBI:16389"/>
        <dbReference type="ChEBI" id="CHEBI:17976"/>
        <dbReference type="ChEBI" id="CHEBI:29101"/>
        <dbReference type="ChEBI" id="CHEBI:57540"/>
        <dbReference type="ChEBI" id="CHEBI:57945"/>
        <dbReference type="EC" id="7.2.1.1"/>
    </reaction>
</comment>
<protein>
    <recommendedName>
        <fullName evidence="16 17">Na(+)-translocating NADH-quinone reductase subunit C</fullName>
        <shortName evidence="16 17">Na(+)-NQR subunit C</shortName>
        <shortName evidence="16 17">Na(+)-translocating NQR subunit C</shortName>
        <ecNumber evidence="16 17">7.2.1.1</ecNumber>
    </recommendedName>
    <alternativeName>
        <fullName evidence="16 17">NQR complex subunit C</fullName>
    </alternativeName>
    <alternativeName>
        <fullName evidence="16 17">NQR-1 subunit C</fullName>
    </alternativeName>
</protein>
<evidence type="ECO:0000256" key="10">
    <source>
        <dbReference type="ARBA" id="ARBA00023027"/>
    </source>
</evidence>
<dbReference type="OrthoDB" id="9813828at2"/>
<evidence type="ECO:0000256" key="15">
    <source>
        <dbReference type="ARBA" id="ARBA00023201"/>
    </source>
</evidence>
<keyword evidence="11 16" id="KW-0915">Sodium</keyword>
<feature type="domain" description="FMN-binding" evidence="18">
    <location>
        <begin position="123"/>
        <end position="224"/>
    </location>
</feature>
<evidence type="ECO:0000256" key="13">
    <source>
        <dbReference type="ARBA" id="ARBA00023075"/>
    </source>
</evidence>
<evidence type="ECO:0000256" key="9">
    <source>
        <dbReference type="ARBA" id="ARBA00022989"/>
    </source>
</evidence>
<evidence type="ECO:0000256" key="1">
    <source>
        <dbReference type="ARBA" id="ARBA00022448"/>
    </source>
</evidence>
<dbReference type="GO" id="GO:0006814">
    <property type="term" value="P:sodium ion transport"/>
    <property type="evidence" value="ECO:0007669"/>
    <property type="project" value="UniProtKB-UniRule"/>
</dbReference>
<evidence type="ECO:0000259" key="18">
    <source>
        <dbReference type="SMART" id="SM00900"/>
    </source>
</evidence>
<dbReference type="RefSeq" id="WP_111370872.1">
    <property type="nucleotide sequence ID" value="NZ_CP029480.1"/>
</dbReference>
<dbReference type="InterPro" id="IPR010204">
    <property type="entry name" value="NqrC"/>
</dbReference>
<dbReference type="PIRSF" id="PIRSF009437">
    <property type="entry name" value="NQR-1_subunit_C"/>
    <property type="match status" value="1"/>
</dbReference>
<feature type="transmembrane region" description="Helical" evidence="16">
    <location>
        <begin position="6"/>
        <end position="24"/>
    </location>
</feature>
<keyword evidence="20" id="KW-1185">Reference proteome</keyword>
<accession>A0A2Z4G9L3</accession>
<dbReference type="KEGG" id="als:DJ013_06145"/>
<keyword evidence="7 16" id="KW-0812">Transmembrane</keyword>
<proteinExistence type="inferred from homology"/>
<evidence type="ECO:0000313" key="19">
    <source>
        <dbReference type="EMBL" id="AWV97770.1"/>
    </source>
</evidence>
<keyword evidence="4 16" id="KW-0597">Phosphoprotein</keyword>
<evidence type="ECO:0000256" key="2">
    <source>
        <dbReference type="ARBA" id="ARBA00022475"/>
    </source>
</evidence>
<dbReference type="Pfam" id="PF04205">
    <property type="entry name" value="FMN_bind"/>
    <property type="match status" value="1"/>
</dbReference>
<keyword evidence="13 16" id="KW-0830">Ubiquinone</keyword>
<dbReference type="PANTHER" id="PTHR37838">
    <property type="entry name" value="NA(+)-TRANSLOCATING NADH-QUINONE REDUCTASE SUBUNIT C"/>
    <property type="match status" value="1"/>
</dbReference>
<keyword evidence="9 16" id="KW-1133">Transmembrane helix</keyword>
<dbReference type="SMART" id="SM00900">
    <property type="entry name" value="FMN_bind"/>
    <property type="match status" value="1"/>
</dbReference>
<keyword evidence="2 16" id="KW-1003">Cell membrane</keyword>
<dbReference type="GO" id="GO:0016655">
    <property type="term" value="F:oxidoreductase activity, acting on NAD(P)H, quinone or similar compound as acceptor"/>
    <property type="evidence" value="ECO:0007669"/>
    <property type="project" value="UniProtKB-UniRule"/>
</dbReference>
<keyword evidence="5 16" id="KW-0285">Flavoprotein</keyword>
<comment type="similarity">
    <text evidence="16 17">Belongs to the NqrC family.</text>
</comment>
<evidence type="ECO:0000313" key="20">
    <source>
        <dbReference type="Proteomes" id="UP000249873"/>
    </source>
</evidence>
<dbReference type="GO" id="GO:0005886">
    <property type="term" value="C:plasma membrane"/>
    <property type="evidence" value="ECO:0007669"/>
    <property type="project" value="UniProtKB-SubCell"/>
</dbReference>
<keyword evidence="1 16" id="KW-0813">Transport</keyword>
<evidence type="ECO:0000256" key="12">
    <source>
        <dbReference type="ARBA" id="ARBA00023065"/>
    </source>
</evidence>
<evidence type="ECO:0000256" key="3">
    <source>
        <dbReference type="ARBA" id="ARBA00022519"/>
    </source>
</evidence>
<reference evidence="19 20" key="1">
    <citation type="submission" date="2018-05" db="EMBL/GenBank/DDBJ databases">
        <title>Complete genome sequence of Arcticibacterium luteifluviistationis SM1504T, a cytophagaceae bacterium isolated from Arctic surface seawater.</title>
        <authorList>
            <person name="Li Y."/>
            <person name="Qin Q.-L."/>
        </authorList>
    </citation>
    <scope>NUCLEOTIDE SEQUENCE [LARGE SCALE GENOMIC DNA]</scope>
    <source>
        <strain evidence="19 20">SM1504</strain>
    </source>
</reference>
<comment type="subunit">
    <text evidence="16 17">Composed of six subunits; NqrA, NqrB, NqrC, NqrD, NqrE and NqrF.</text>
</comment>
<dbReference type="EC" id="7.2.1.1" evidence="16 17"/>
<evidence type="ECO:0000256" key="7">
    <source>
        <dbReference type="ARBA" id="ARBA00022692"/>
    </source>
</evidence>
<evidence type="ECO:0000256" key="6">
    <source>
        <dbReference type="ARBA" id="ARBA00022643"/>
    </source>
</evidence>
<dbReference type="HAMAP" id="MF_00427">
    <property type="entry name" value="NqrC"/>
    <property type="match status" value="1"/>
</dbReference>
<dbReference type="AlphaFoldDB" id="A0A2Z4G9L3"/>
<gene>
    <name evidence="16 19" type="primary">nqrC</name>
    <name evidence="19" type="ORF">DJ013_06145</name>
</gene>
<dbReference type="GO" id="GO:0010181">
    <property type="term" value="F:FMN binding"/>
    <property type="evidence" value="ECO:0007669"/>
    <property type="project" value="UniProtKB-UniRule"/>
</dbReference>
<keyword evidence="8 16" id="KW-1278">Translocase</keyword>